<gene>
    <name evidence="1" type="ORF">IE53DRAFT_385324</name>
</gene>
<accession>A0ACD0P2R4</accession>
<organism evidence="1 2">
    <name type="scientific">Violaceomyces palustris</name>
    <dbReference type="NCBI Taxonomy" id="1673888"/>
    <lineage>
        <taxon>Eukaryota</taxon>
        <taxon>Fungi</taxon>
        <taxon>Dikarya</taxon>
        <taxon>Basidiomycota</taxon>
        <taxon>Ustilaginomycotina</taxon>
        <taxon>Ustilaginomycetes</taxon>
        <taxon>Violaceomycetales</taxon>
        <taxon>Violaceomycetaceae</taxon>
        <taxon>Violaceomyces</taxon>
    </lineage>
</organism>
<sequence length="377" mass="40153">MSSSLTPPSSSKEDQTHTAPSNPTHPNPQQEDQDVEDDLDDLDDVLDEFNKSVDPVPSAVHQPPPPTRSSASFSAAKQPNQLEEEEEDEAEGLDDLLSQEFAKELAQGMEALMKELGQQSKSGVDGEGKTDSIGKDVGDAKATPSSSSAFEDQFNEEELMKQFEKMMAGLGGGGGAASSETKGTASSSQTTAAQPASFQDAIKATMDKLKQSDASATASSSNPDPFAALGQGGGGADMASLLAALSQGGGGGEGDEESPELAKMLEGMMDELMSKEILYEPLKELKDKYPDYLSGPSSSSISQDERKRYEQQHRHVSAIVAVFEDPKYDPKNREQSQKVQDLMNLMQDCGSPPQEIVGDMPPEFENLGAGDENCTVM</sequence>
<dbReference type="EMBL" id="KZ819787">
    <property type="protein sequence ID" value="PWN52276.1"/>
    <property type="molecule type" value="Genomic_DNA"/>
</dbReference>
<evidence type="ECO:0000313" key="2">
    <source>
        <dbReference type="Proteomes" id="UP000245626"/>
    </source>
</evidence>
<proteinExistence type="predicted"/>
<dbReference type="Proteomes" id="UP000245626">
    <property type="component" value="Unassembled WGS sequence"/>
</dbReference>
<reference evidence="1 2" key="1">
    <citation type="journal article" date="2018" name="Mol. Biol. Evol.">
        <title>Broad Genomic Sampling Reveals a Smut Pathogenic Ancestry of the Fungal Clade Ustilaginomycotina.</title>
        <authorList>
            <person name="Kijpornyongpan T."/>
            <person name="Mondo S.J."/>
            <person name="Barry K."/>
            <person name="Sandor L."/>
            <person name="Lee J."/>
            <person name="Lipzen A."/>
            <person name="Pangilinan J."/>
            <person name="LaButti K."/>
            <person name="Hainaut M."/>
            <person name="Henrissat B."/>
            <person name="Grigoriev I.V."/>
            <person name="Spatafora J.W."/>
            <person name="Aime M.C."/>
        </authorList>
    </citation>
    <scope>NUCLEOTIDE SEQUENCE [LARGE SCALE GENOMIC DNA]</scope>
    <source>
        <strain evidence="1 2">SA 807</strain>
    </source>
</reference>
<protein>
    <submittedName>
        <fullName evidence="1">Pex19-domain-containing protein</fullName>
    </submittedName>
</protein>
<name>A0ACD0P2R4_9BASI</name>
<evidence type="ECO:0000313" key="1">
    <source>
        <dbReference type="EMBL" id="PWN52276.1"/>
    </source>
</evidence>
<keyword evidence="2" id="KW-1185">Reference proteome</keyword>